<gene>
    <name evidence="1" type="ORF">TPC1_11375</name>
</gene>
<dbReference type="AlphaFoldDB" id="A0A146KIB9"/>
<protein>
    <submittedName>
        <fullName evidence="1">Leucine rich repeats-containing protein</fullName>
    </submittedName>
</protein>
<proteinExistence type="predicted"/>
<sequence length="420" mass="48149">KKIAVNDKQLDIFLNCDILIAKNLFLIGQGSFKNHCIRKIKCPNLAKVEDDAFNSAGFLKQIDLENVEVFEECSLEWCASLEKIQNNKATKLVKCISDCNSLKKVIFQQVDTVCSNFLACSDVDYLSIPNLTNIVEEADNEEHEQDEKEFYIPSIQKIKEKNTQKLIQKLSYHVIEDKSSNETKENITKLFSNKTEIKQVDEIRQCQMGGNVFVPPQITQICCKLKSGNIRFIFGQNVTYLGNSAFYGYNRIKKYHFPNLEVIGKSCFEYTSVESFIAPKCRKVGDCAFDICNCLREVIMDLHEIGRSAFSFCNLKHFFAPNTQRVGERAFSKCPLAQVDLGNCQDISDDVFAGCHRIVELRSGLAEDHVLFKNREEVLACKAVQVLFNRDLSKFKKHFEVMRQKQKILKYQLMAAKQLE</sequence>
<dbReference type="InterPro" id="IPR053139">
    <property type="entry name" value="Surface_bspA-like"/>
</dbReference>
<dbReference type="PANTHER" id="PTHR45661:SF3">
    <property type="entry name" value="IG-LIKE DOMAIN-CONTAINING PROTEIN"/>
    <property type="match status" value="1"/>
</dbReference>
<organism evidence="1">
    <name type="scientific">Trepomonas sp. PC1</name>
    <dbReference type="NCBI Taxonomy" id="1076344"/>
    <lineage>
        <taxon>Eukaryota</taxon>
        <taxon>Metamonada</taxon>
        <taxon>Diplomonadida</taxon>
        <taxon>Hexamitidae</taxon>
        <taxon>Hexamitinae</taxon>
        <taxon>Trepomonas</taxon>
    </lineage>
</organism>
<name>A0A146KIB9_9EUKA</name>
<dbReference type="EMBL" id="GDID01001022">
    <property type="protein sequence ID" value="JAP95584.1"/>
    <property type="molecule type" value="Transcribed_RNA"/>
</dbReference>
<dbReference type="PANTHER" id="PTHR45661">
    <property type="entry name" value="SURFACE ANTIGEN"/>
    <property type="match status" value="1"/>
</dbReference>
<evidence type="ECO:0000313" key="1">
    <source>
        <dbReference type="EMBL" id="JAP95584.1"/>
    </source>
</evidence>
<dbReference type="InterPro" id="IPR026906">
    <property type="entry name" value="LRR_5"/>
</dbReference>
<dbReference type="Gene3D" id="3.80.10.10">
    <property type="entry name" value="Ribonuclease Inhibitor"/>
    <property type="match status" value="2"/>
</dbReference>
<dbReference type="InterPro" id="IPR032675">
    <property type="entry name" value="LRR_dom_sf"/>
</dbReference>
<feature type="non-terminal residue" evidence="1">
    <location>
        <position position="1"/>
    </location>
</feature>
<dbReference type="Pfam" id="PF13306">
    <property type="entry name" value="LRR_5"/>
    <property type="match status" value="2"/>
</dbReference>
<reference evidence="1" key="1">
    <citation type="submission" date="2015-07" db="EMBL/GenBank/DDBJ databases">
        <title>Adaptation to a free-living lifestyle via gene acquisitions in the diplomonad Trepomonas sp. PC1.</title>
        <authorList>
            <person name="Xu F."/>
            <person name="Jerlstrom-Hultqvist J."/>
            <person name="Kolisko M."/>
            <person name="Simpson A.G.B."/>
            <person name="Roger A.J."/>
            <person name="Svard S.G."/>
            <person name="Andersson J.O."/>
        </authorList>
    </citation>
    <scope>NUCLEOTIDE SEQUENCE</scope>
    <source>
        <strain evidence="1">PC1</strain>
    </source>
</reference>
<accession>A0A146KIB9</accession>